<dbReference type="STRING" id="200361.A0A453NDI4"/>
<evidence type="ECO:0000313" key="3">
    <source>
        <dbReference type="Proteomes" id="UP000015105"/>
    </source>
</evidence>
<keyword evidence="1" id="KW-0812">Transmembrane</keyword>
<sequence length="122" mass="13487">LLSVPLLKKWFSGINRHLGPSIFLAQRNSVHSDLAMAIKLIAIAFFLLLLAFAECSDGGEPPSSQKETFGETVYAVHWDSPSKGEGFGASAYKVDWNPEDAPSREQGFWASPYKVDWKLDDA</sequence>
<accession>A0A453NDI4</accession>
<organism evidence="2 3">
    <name type="scientific">Aegilops tauschii subsp. strangulata</name>
    <name type="common">Goatgrass</name>
    <dbReference type="NCBI Taxonomy" id="200361"/>
    <lineage>
        <taxon>Eukaryota</taxon>
        <taxon>Viridiplantae</taxon>
        <taxon>Streptophyta</taxon>
        <taxon>Embryophyta</taxon>
        <taxon>Tracheophyta</taxon>
        <taxon>Spermatophyta</taxon>
        <taxon>Magnoliopsida</taxon>
        <taxon>Liliopsida</taxon>
        <taxon>Poales</taxon>
        <taxon>Poaceae</taxon>
        <taxon>BOP clade</taxon>
        <taxon>Pooideae</taxon>
        <taxon>Triticodae</taxon>
        <taxon>Triticeae</taxon>
        <taxon>Triticinae</taxon>
        <taxon>Aegilops</taxon>
    </lineage>
</organism>
<keyword evidence="1" id="KW-0472">Membrane</keyword>
<dbReference type="Gramene" id="AET6Gv20339100.1">
    <property type="protein sequence ID" value="AET6Gv20339100.1"/>
    <property type="gene ID" value="AET6Gv20339100"/>
</dbReference>
<keyword evidence="1" id="KW-1133">Transmembrane helix</keyword>
<dbReference type="EnsemblPlants" id="AET6Gv20339100.1">
    <property type="protein sequence ID" value="AET6Gv20339100.1"/>
    <property type="gene ID" value="AET6Gv20339100"/>
</dbReference>
<reference evidence="2" key="4">
    <citation type="submission" date="2019-03" db="UniProtKB">
        <authorList>
            <consortium name="EnsemblPlants"/>
        </authorList>
    </citation>
    <scope>IDENTIFICATION</scope>
</reference>
<reference evidence="2" key="5">
    <citation type="journal article" date="2021" name="G3 (Bethesda)">
        <title>Aegilops tauschii genome assembly Aet v5.0 features greater sequence contiguity and improved annotation.</title>
        <authorList>
            <person name="Wang L."/>
            <person name="Zhu T."/>
            <person name="Rodriguez J.C."/>
            <person name="Deal K.R."/>
            <person name="Dubcovsky J."/>
            <person name="McGuire P.E."/>
            <person name="Lux T."/>
            <person name="Spannagl M."/>
            <person name="Mayer K.F.X."/>
            <person name="Baldrich P."/>
            <person name="Meyers B.C."/>
            <person name="Huo N."/>
            <person name="Gu Y.Q."/>
            <person name="Zhou H."/>
            <person name="Devos K.M."/>
            <person name="Bennetzen J.L."/>
            <person name="Unver T."/>
            <person name="Budak H."/>
            <person name="Gulick P.J."/>
            <person name="Galiba G."/>
            <person name="Kalapos B."/>
            <person name="Nelson D.R."/>
            <person name="Li P."/>
            <person name="You F.M."/>
            <person name="Luo M.C."/>
            <person name="Dvorak J."/>
        </authorList>
    </citation>
    <scope>NUCLEOTIDE SEQUENCE [LARGE SCALE GENOMIC DNA]</scope>
    <source>
        <strain evidence="2">cv. AL8/78</strain>
    </source>
</reference>
<reference evidence="3" key="1">
    <citation type="journal article" date="2014" name="Science">
        <title>Ancient hybridizations among the ancestral genomes of bread wheat.</title>
        <authorList>
            <consortium name="International Wheat Genome Sequencing Consortium,"/>
            <person name="Marcussen T."/>
            <person name="Sandve S.R."/>
            <person name="Heier L."/>
            <person name="Spannagl M."/>
            <person name="Pfeifer M."/>
            <person name="Jakobsen K.S."/>
            <person name="Wulff B.B."/>
            <person name="Steuernagel B."/>
            <person name="Mayer K.F."/>
            <person name="Olsen O.A."/>
        </authorList>
    </citation>
    <scope>NUCLEOTIDE SEQUENCE [LARGE SCALE GENOMIC DNA]</scope>
    <source>
        <strain evidence="3">cv. AL8/78</strain>
    </source>
</reference>
<evidence type="ECO:0000313" key="2">
    <source>
        <dbReference type="EnsemblPlants" id="AET6Gv20339100.1"/>
    </source>
</evidence>
<evidence type="ECO:0000256" key="1">
    <source>
        <dbReference type="SAM" id="Phobius"/>
    </source>
</evidence>
<dbReference type="Proteomes" id="UP000015105">
    <property type="component" value="Chromosome 6D"/>
</dbReference>
<feature type="transmembrane region" description="Helical" evidence="1">
    <location>
        <begin position="34"/>
        <end position="53"/>
    </location>
</feature>
<reference evidence="3" key="2">
    <citation type="journal article" date="2017" name="Nat. Plants">
        <title>The Aegilops tauschii genome reveals multiple impacts of transposons.</title>
        <authorList>
            <person name="Zhao G."/>
            <person name="Zou C."/>
            <person name="Li K."/>
            <person name="Wang K."/>
            <person name="Li T."/>
            <person name="Gao L."/>
            <person name="Zhang X."/>
            <person name="Wang H."/>
            <person name="Yang Z."/>
            <person name="Liu X."/>
            <person name="Jiang W."/>
            <person name="Mao L."/>
            <person name="Kong X."/>
            <person name="Jiao Y."/>
            <person name="Jia J."/>
        </authorList>
    </citation>
    <scope>NUCLEOTIDE SEQUENCE [LARGE SCALE GENOMIC DNA]</scope>
    <source>
        <strain evidence="3">cv. AL8/78</strain>
    </source>
</reference>
<dbReference type="AlphaFoldDB" id="A0A453NDI4"/>
<protein>
    <submittedName>
        <fullName evidence="2">Uncharacterized protein</fullName>
    </submittedName>
</protein>
<name>A0A453NDI4_AEGTS</name>
<proteinExistence type="predicted"/>
<reference evidence="2" key="3">
    <citation type="journal article" date="2017" name="Nature">
        <title>Genome sequence of the progenitor of the wheat D genome Aegilops tauschii.</title>
        <authorList>
            <person name="Luo M.C."/>
            <person name="Gu Y.Q."/>
            <person name="Puiu D."/>
            <person name="Wang H."/>
            <person name="Twardziok S.O."/>
            <person name="Deal K.R."/>
            <person name="Huo N."/>
            <person name="Zhu T."/>
            <person name="Wang L."/>
            <person name="Wang Y."/>
            <person name="McGuire P.E."/>
            <person name="Liu S."/>
            <person name="Long H."/>
            <person name="Ramasamy R.K."/>
            <person name="Rodriguez J.C."/>
            <person name="Van S.L."/>
            <person name="Yuan L."/>
            <person name="Wang Z."/>
            <person name="Xia Z."/>
            <person name="Xiao L."/>
            <person name="Anderson O.D."/>
            <person name="Ouyang S."/>
            <person name="Liang Y."/>
            <person name="Zimin A.V."/>
            <person name="Pertea G."/>
            <person name="Qi P."/>
            <person name="Bennetzen J.L."/>
            <person name="Dai X."/>
            <person name="Dawson M.W."/>
            <person name="Muller H.G."/>
            <person name="Kugler K."/>
            <person name="Rivarola-Duarte L."/>
            <person name="Spannagl M."/>
            <person name="Mayer K.F.X."/>
            <person name="Lu F.H."/>
            <person name="Bevan M.W."/>
            <person name="Leroy P."/>
            <person name="Li P."/>
            <person name="You F.M."/>
            <person name="Sun Q."/>
            <person name="Liu Z."/>
            <person name="Lyons E."/>
            <person name="Wicker T."/>
            <person name="Salzberg S.L."/>
            <person name="Devos K.M."/>
            <person name="Dvorak J."/>
        </authorList>
    </citation>
    <scope>NUCLEOTIDE SEQUENCE [LARGE SCALE GENOMIC DNA]</scope>
    <source>
        <strain evidence="2">cv. AL8/78</strain>
    </source>
</reference>
<keyword evidence="3" id="KW-1185">Reference proteome</keyword>